<accession>A0A3A1YFW3</accession>
<proteinExistence type="predicted"/>
<sequence length="448" mass="52565">MLVHIRRKRNLHRLKLGFEKYKSDVRKMHPKADFSNYPLYRYLQKSRLKQKPEYSETAKYFLSNELSFGKEDTMFDSETFNIPKNFSIIDNYSETTLFLKKLFNSLYNQTFEKITIDFEKCEQIDVCASMCMDIILADFIKYHQQCKKDGHRMKITSIKAINDRKYNISKVLFSVGVYKNLKGVNVSFPNLIPFPVVVGNKDNPKKMDKREIDITKTVNYIAECLANLNRKLTNKAESKLFKAIGEIVINAEEHSSTKKRYIIGYFEKIGNKDDDNYGILNLSILNFGKTFYETFKESENMEVVNQMKSLSKKYTTNGLFRTKKFEEETLWTLYALQDGVTRMNDWKRGNGAIRFIESFFELKGNIQTDNVSKMVITSGHTQIIFDGKYNITEQKRNGENFKMMTFNTSGNIEDMPDQKYVKYEENYFPGTIISVKLKMDYENTEILN</sequence>
<evidence type="ECO:0000313" key="2">
    <source>
        <dbReference type="Proteomes" id="UP000265497"/>
    </source>
</evidence>
<organism evidence="1 2">
    <name type="scientific">Capnocytophaga canis</name>
    <dbReference type="NCBI Taxonomy" id="1848903"/>
    <lineage>
        <taxon>Bacteria</taxon>
        <taxon>Pseudomonadati</taxon>
        <taxon>Bacteroidota</taxon>
        <taxon>Flavobacteriia</taxon>
        <taxon>Flavobacteriales</taxon>
        <taxon>Flavobacteriaceae</taxon>
        <taxon>Capnocytophaga</taxon>
    </lineage>
</organism>
<comment type="caution">
    <text evidence="1">The sequence shown here is derived from an EMBL/GenBank/DDBJ whole genome shotgun (WGS) entry which is preliminary data.</text>
</comment>
<protein>
    <submittedName>
        <fullName evidence="1">Uncharacterized protein</fullName>
    </submittedName>
</protein>
<dbReference type="Proteomes" id="UP000265497">
    <property type="component" value="Unassembled WGS sequence"/>
</dbReference>
<dbReference type="EMBL" id="NSDI01000024">
    <property type="protein sequence ID" value="RIY35114.1"/>
    <property type="molecule type" value="Genomic_DNA"/>
</dbReference>
<dbReference type="AlphaFoldDB" id="A0A3A1YFW3"/>
<name>A0A3A1YFW3_9FLAO</name>
<reference evidence="1 2" key="1">
    <citation type="submission" date="2017-08" db="EMBL/GenBank/DDBJ databases">
        <title>Capnocytophaga canis 17-158 assembly.</title>
        <authorList>
            <person name="Gulvik C.A."/>
        </authorList>
    </citation>
    <scope>NUCLEOTIDE SEQUENCE [LARGE SCALE GENOMIC DNA]</scope>
    <source>
        <strain evidence="1 2">17-158</strain>
    </source>
</reference>
<gene>
    <name evidence="1" type="ORF">CKY20_11280</name>
</gene>
<dbReference type="RefSeq" id="WP_119653154.1">
    <property type="nucleotide sequence ID" value="NZ_CP171102.1"/>
</dbReference>
<evidence type="ECO:0000313" key="1">
    <source>
        <dbReference type="EMBL" id="RIY35114.1"/>
    </source>
</evidence>